<comment type="caution">
    <text evidence="11">The sequence shown here is derived from an EMBL/GenBank/DDBJ whole genome shotgun (WGS) entry which is preliminary data.</text>
</comment>
<keyword evidence="9" id="KW-0812">Transmembrane</keyword>
<evidence type="ECO:0000256" key="3">
    <source>
        <dbReference type="ARBA" id="ARBA00022737"/>
    </source>
</evidence>
<keyword evidence="4" id="KW-0547">Nucleotide-binding</keyword>
<name>A0AAD5P4M9_ACENE</name>
<dbReference type="SMART" id="SM00219">
    <property type="entry name" value="TyrKc"/>
    <property type="match status" value="1"/>
</dbReference>
<dbReference type="InterPro" id="IPR020635">
    <property type="entry name" value="Tyr_kinase_cat_dom"/>
</dbReference>
<feature type="repeat" description="PPR" evidence="7">
    <location>
        <begin position="787"/>
        <end position="821"/>
    </location>
</feature>
<dbReference type="Pfam" id="PF01535">
    <property type="entry name" value="PPR"/>
    <property type="match status" value="1"/>
</dbReference>
<evidence type="ECO:0000256" key="8">
    <source>
        <dbReference type="SAM" id="MobiDB-lite"/>
    </source>
</evidence>
<dbReference type="InterPro" id="IPR011990">
    <property type="entry name" value="TPR-like_helical_dom_sf"/>
</dbReference>
<dbReference type="NCBIfam" id="TIGR00756">
    <property type="entry name" value="PPR"/>
    <property type="match status" value="3"/>
</dbReference>
<evidence type="ECO:0000256" key="2">
    <source>
        <dbReference type="ARBA" id="ARBA00022679"/>
    </source>
</evidence>
<feature type="compositionally biased region" description="Basic and acidic residues" evidence="8">
    <location>
        <begin position="621"/>
        <end position="633"/>
    </location>
</feature>
<feature type="compositionally biased region" description="Polar residues" evidence="8">
    <location>
        <begin position="298"/>
        <end position="309"/>
    </location>
</feature>
<keyword evidence="9" id="KW-0472">Membrane</keyword>
<keyword evidence="6" id="KW-0067">ATP-binding</keyword>
<dbReference type="SUPFAM" id="SSF56112">
    <property type="entry name" value="Protein kinase-like (PK-like)"/>
    <property type="match status" value="2"/>
</dbReference>
<keyword evidence="12" id="KW-1185">Reference proteome</keyword>
<feature type="transmembrane region" description="Helical" evidence="9">
    <location>
        <begin position="419"/>
        <end position="440"/>
    </location>
</feature>
<evidence type="ECO:0000256" key="7">
    <source>
        <dbReference type="PROSITE-ProRule" id="PRU00708"/>
    </source>
</evidence>
<keyword evidence="5" id="KW-0418">Kinase</keyword>
<feature type="transmembrane region" description="Helical" evidence="9">
    <location>
        <begin position="958"/>
        <end position="980"/>
    </location>
</feature>
<dbReference type="GO" id="GO:0004713">
    <property type="term" value="F:protein tyrosine kinase activity"/>
    <property type="evidence" value="ECO:0007669"/>
    <property type="project" value="InterPro"/>
</dbReference>
<evidence type="ECO:0000259" key="10">
    <source>
        <dbReference type="SMART" id="SM00219"/>
    </source>
</evidence>
<gene>
    <name evidence="11" type="ORF">LWI28_001149</name>
</gene>
<dbReference type="Proteomes" id="UP001064489">
    <property type="component" value="Chromosome 13"/>
</dbReference>
<dbReference type="AlphaFoldDB" id="A0AAD5P4M9"/>
<dbReference type="Gene3D" id="1.25.40.10">
    <property type="entry name" value="Tetratricopeptide repeat domain"/>
    <property type="match status" value="1"/>
</dbReference>
<dbReference type="Gene3D" id="1.10.510.10">
    <property type="entry name" value="Transferase(Phosphotransferase) domain 1"/>
    <property type="match status" value="1"/>
</dbReference>
<organism evidence="11 12">
    <name type="scientific">Acer negundo</name>
    <name type="common">Box elder</name>
    <dbReference type="NCBI Taxonomy" id="4023"/>
    <lineage>
        <taxon>Eukaryota</taxon>
        <taxon>Viridiplantae</taxon>
        <taxon>Streptophyta</taxon>
        <taxon>Embryophyta</taxon>
        <taxon>Tracheophyta</taxon>
        <taxon>Spermatophyta</taxon>
        <taxon>Magnoliopsida</taxon>
        <taxon>eudicotyledons</taxon>
        <taxon>Gunneridae</taxon>
        <taxon>Pentapetalae</taxon>
        <taxon>rosids</taxon>
        <taxon>malvids</taxon>
        <taxon>Sapindales</taxon>
        <taxon>Sapindaceae</taxon>
        <taxon>Hippocastanoideae</taxon>
        <taxon>Acereae</taxon>
        <taxon>Acer</taxon>
    </lineage>
</organism>
<dbReference type="InterPro" id="IPR002885">
    <property type="entry name" value="PPR_rpt"/>
</dbReference>
<dbReference type="Pfam" id="PF07714">
    <property type="entry name" value="PK_Tyr_Ser-Thr"/>
    <property type="match status" value="1"/>
</dbReference>
<feature type="transmembrane region" description="Helical" evidence="9">
    <location>
        <begin position="314"/>
        <end position="336"/>
    </location>
</feature>
<evidence type="ECO:0000256" key="4">
    <source>
        <dbReference type="ARBA" id="ARBA00022741"/>
    </source>
</evidence>
<dbReference type="Pfam" id="PF12854">
    <property type="entry name" value="PPR_1"/>
    <property type="match status" value="1"/>
</dbReference>
<evidence type="ECO:0000313" key="11">
    <source>
        <dbReference type="EMBL" id="KAI9197584.1"/>
    </source>
</evidence>
<evidence type="ECO:0000256" key="9">
    <source>
        <dbReference type="SAM" id="Phobius"/>
    </source>
</evidence>
<keyword evidence="2" id="KW-0808">Transferase</keyword>
<dbReference type="InterPro" id="IPR001245">
    <property type="entry name" value="Ser-Thr/Tyr_kinase_cat_dom"/>
</dbReference>
<dbReference type="PROSITE" id="PS51375">
    <property type="entry name" value="PPR"/>
    <property type="match status" value="2"/>
</dbReference>
<evidence type="ECO:0000256" key="5">
    <source>
        <dbReference type="ARBA" id="ARBA00022777"/>
    </source>
</evidence>
<feature type="domain" description="Tyrosine-protein kinase catalytic" evidence="10">
    <location>
        <begin position="129"/>
        <end position="262"/>
    </location>
</feature>
<evidence type="ECO:0000256" key="6">
    <source>
        <dbReference type="ARBA" id="ARBA00022840"/>
    </source>
</evidence>
<dbReference type="GO" id="GO:0005524">
    <property type="term" value="F:ATP binding"/>
    <property type="evidence" value="ECO:0007669"/>
    <property type="project" value="UniProtKB-KW"/>
</dbReference>
<evidence type="ECO:0000256" key="1">
    <source>
        <dbReference type="ARBA" id="ARBA00022527"/>
    </source>
</evidence>
<keyword evidence="9" id="KW-1133">Transmembrane helix</keyword>
<dbReference type="GO" id="GO:0005886">
    <property type="term" value="C:plasma membrane"/>
    <property type="evidence" value="ECO:0007669"/>
    <property type="project" value="TreeGrafter"/>
</dbReference>
<sequence>MAIAAVLSSASTTNIRSGGDLNLIGAFIAEPSIYELNCNPLAEEQENIRETGLIESGEGRSGNDDNTHDSLQRENQAIVQHCPVFPLDVIRKFKQYFSIETKIRNQAEAEFRGLRSVPFDVILKATQQFSDDKILGNGQLDDGELIAVKRLSRRLYGTSDDFIDEIALLSYLQHKNVVKILGYCIERDEQLLIYEFISNRSLADVLFGERTSERKKLEPLVDCDLQGNYIGEEVEELIEVALLCTQNTAMERPKMSKVVRMIEGDGLSERWEEWQKEEIFRPILTRNSSADEPITPVQAPTSKTGSSADGENKVWVPIVVTVSAVVAVVLFGVFAWRMFRRHRKIEEEKADSQEIQLLRLRDCRIGNNNNTYEGDQNQMESQDLPLFPLELTLEATQNFSDQNKLGEGGFGSVYKRAELSFLLFCHGFGLNAISAASKWYQSFERKVDSISNDLCRDIDTLRVVTENLRIQENRAPPVRRVYVSLMGACGQRRARRHVQPAPPEFSESDEGGIRHQRYCGRDSSTDEEVEQWILGKPRFAAQPSQFCDHQNPIFNSTQKHHHNANTNEATLTLGVYGLKSQRRHELQPSFRLNKTFESSCLVLCKNSSTKSNGDKGDDEVDHSFDSGETKVDQEASAGERQTFGRELRSTPMRKEIRIFQEVTLERELGQVCFDPNPAQQYADPSQARRDLYIKYINTPTKHNSDQKQLKPSLPKCKLTSLIDMIVSNWFDCEEISVDEITKSGNIAKIERDLWTWNSMIAGYVSNGVLDLDVEMLNSMRLDGFELDVVTWNTVMDAYCRMGLCDEAWKIFKHIKEPSIISWTTLISGYSRIGKHEVSSSIFRDMMNCGASADSNTLSSVPVSCRHLGALMFGKEIHSYGVKAESGIGFYGLTGLTLLTIYAKPSRIQDAKRLALRDTSSVVHKIIGQEPVSPVEAPPPVPNKTGGTDLGRNRKENRAWIPITISLLAVVVVVLLGSLIWQIRRRNKNKEEESNSQEVQLLRLREDLTLEATQHFSEENKLGEGGFGPVYKGILADDFGMARIFGEKQSEANTIKVVGTYGYMAPEYAMEEHGLSLLNYTWKLCPGAAFSPMAISLDIFSQNGDFRTLYPNNYSNDQCRP</sequence>
<dbReference type="Gene3D" id="3.30.200.20">
    <property type="entry name" value="Phosphorylase Kinase, domain 1"/>
    <property type="match status" value="3"/>
</dbReference>
<keyword evidence="1" id="KW-0723">Serine/threonine-protein kinase</keyword>
<keyword evidence="3" id="KW-0677">Repeat</keyword>
<feature type="repeat" description="PPR" evidence="7">
    <location>
        <begin position="752"/>
        <end position="786"/>
    </location>
</feature>
<dbReference type="GO" id="GO:0004674">
    <property type="term" value="F:protein serine/threonine kinase activity"/>
    <property type="evidence" value="ECO:0007669"/>
    <property type="project" value="UniProtKB-KW"/>
</dbReference>
<accession>A0AAD5P4M9</accession>
<dbReference type="InterPro" id="IPR011009">
    <property type="entry name" value="Kinase-like_dom_sf"/>
</dbReference>
<dbReference type="EMBL" id="JAJSOW010000002">
    <property type="protein sequence ID" value="KAI9197584.1"/>
    <property type="molecule type" value="Genomic_DNA"/>
</dbReference>
<feature type="region of interest" description="Disordered" evidence="8">
    <location>
        <begin position="290"/>
        <end position="309"/>
    </location>
</feature>
<reference evidence="11 12" key="1">
    <citation type="journal article" date="2022" name="Plant J.">
        <title>Strategies of tolerance reflected in two North American maple genomes.</title>
        <authorList>
            <person name="McEvoy S.L."/>
            <person name="Sezen U.U."/>
            <person name="Trouern-Trend A."/>
            <person name="McMahon S.M."/>
            <person name="Schaberg P.G."/>
            <person name="Yang J."/>
            <person name="Wegrzyn J.L."/>
            <person name="Swenson N.G."/>
        </authorList>
    </citation>
    <scope>NUCLEOTIDE SEQUENCE [LARGE SCALE GENOMIC DNA]</scope>
    <source>
        <strain evidence="11">91603</strain>
    </source>
</reference>
<proteinExistence type="predicted"/>
<evidence type="ECO:0000313" key="12">
    <source>
        <dbReference type="Proteomes" id="UP001064489"/>
    </source>
</evidence>
<feature type="region of interest" description="Disordered" evidence="8">
    <location>
        <begin position="931"/>
        <end position="951"/>
    </location>
</feature>
<protein>
    <recommendedName>
        <fullName evidence="10">Tyrosine-protein kinase catalytic domain-containing protein</fullName>
    </recommendedName>
</protein>
<feature type="region of interest" description="Disordered" evidence="8">
    <location>
        <begin position="608"/>
        <end position="642"/>
    </location>
</feature>
<dbReference type="PANTHER" id="PTHR27002">
    <property type="entry name" value="RECEPTOR-LIKE SERINE/THREONINE-PROTEIN KINASE SD1-8"/>
    <property type="match status" value="1"/>
</dbReference>